<gene>
    <name evidence="1" type="ORF">NDU88_006430</name>
</gene>
<evidence type="ECO:0000313" key="1">
    <source>
        <dbReference type="EMBL" id="KAJ1118235.1"/>
    </source>
</evidence>
<dbReference type="AlphaFoldDB" id="A0AAV7NZB1"/>
<keyword evidence="2" id="KW-1185">Reference proteome</keyword>
<evidence type="ECO:0000313" key="2">
    <source>
        <dbReference type="Proteomes" id="UP001066276"/>
    </source>
</evidence>
<dbReference type="Proteomes" id="UP001066276">
    <property type="component" value="Chromosome 8"/>
</dbReference>
<dbReference type="EMBL" id="JANPWB010000012">
    <property type="protein sequence ID" value="KAJ1118235.1"/>
    <property type="molecule type" value="Genomic_DNA"/>
</dbReference>
<sequence>MHGACVRQYCRLEPRPQEHRSESILGQVRELYNWAPLGLRSERWSWKALCSEFTAGSTVRLMPADPDGLRTNVHREQSEFALENLSFV</sequence>
<accession>A0AAV7NZB1</accession>
<organism evidence="1 2">
    <name type="scientific">Pleurodeles waltl</name>
    <name type="common">Iberian ribbed newt</name>
    <dbReference type="NCBI Taxonomy" id="8319"/>
    <lineage>
        <taxon>Eukaryota</taxon>
        <taxon>Metazoa</taxon>
        <taxon>Chordata</taxon>
        <taxon>Craniata</taxon>
        <taxon>Vertebrata</taxon>
        <taxon>Euteleostomi</taxon>
        <taxon>Amphibia</taxon>
        <taxon>Batrachia</taxon>
        <taxon>Caudata</taxon>
        <taxon>Salamandroidea</taxon>
        <taxon>Salamandridae</taxon>
        <taxon>Pleurodelinae</taxon>
        <taxon>Pleurodeles</taxon>
    </lineage>
</organism>
<reference evidence="1" key="1">
    <citation type="journal article" date="2022" name="bioRxiv">
        <title>Sequencing and chromosome-scale assembly of the giantPleurodeles waltlgenome.</title>
        <authorList>
            <person name="Brown T."/>
            <person name="Elewa A."/>
            <person name="Iarovenko S."/>
            <person name="Subramanian E."/>
            <person name="Araus A.J."/>
            <person name="Petzold A."/>
            <person name="Susuki M."/>
            <person name="Suzuki K.-i.T."/>
            <person name="Hayashi T."/>
            <person name="Toyoda A."/>
            <person name="Oliveira C."/>
            <person name="Osipova E."/>
            <person name="Leigh N.D."/>
            <person name="Simon A."/>
            <person name="Yun M.H."/>
        </authorList>
    </citation>
    <scope>NUCLEOTIDE SEQUENCE</scope>
    <source>
        <strain evidence="1">20211129_DDA</strain>
        <tissue evidence="1">Liver</tissue>
    </source>
</reference>
<comment type="caution">
    <text evidence="1">The sequence shown here is derived from an EMBL/GenBank/DDBJ whole genome shotgun (WGS) entry which is preliminary data.</text>
</comment>
<protein>
    <submittedName>
        <fullName evidence="1">Uncharacterized protein</fullName>
    </submittedName>
</protein>
<proteinExistence type="predicted"/>
<name>A0AAV7NZB1_PLEWA</name>